<feature type="transmembrane region" description="Helical" evidence="1">
    <location>
        <begin position="15"/>
        <end position="36"/>
    </location>
</feature>
<dbReference type="PROSITE" id="PS50887">
    <property type="entry name" value="GGDEF"/>
    <property type="match status" value="1"/>
</dbReference>
<feature type="transmembrane region" description="Helical" evidence="1">
    <location>
        <begin position="216"/>
        <end position="236"/>
    </location>
</feature>
<keyword evidence="1" id="KW-1133">Transmembrane helix</keyword>
<sequence length="417" mass="49079">MEELRLKKYDNIKTCFKILISLWVFIFIVVIIYSNYQMYSYVENEIGNNAITLGTYIANTVKLSNEEYLYLKSITFRELLDSEINKEFEKTLKNVMDISDYKYVYLISRLEENEKKYGKEVIYLLDAVCNMETRIKEAKDRNYYDDIIRYDMSDGLFKEVEKTKIPSYKIAKNKWGEYIYAYIPFYTVEGNYIGLIGIDMDIKELKKTRDKYKEVIRINIIVNFMVGLLSFSLYCYMKKVHNDLKKEAHLSGIDDLTHVFNRRKFNQIFIELWERAKMYGQNMSLMLIDLDYFKEFNDNYGHFAGDNMLKSIGEILEKESSKHGGYVCRYGGDEFVILFPNLDITKAEEAGNNILVAINNARIEHQYSPIGEFQTASIGVTSMIPKDGININEFFNYADAALYLSKRYGRNKVSVWR</sequence>
<dbReference type="GO" id="GO:0052621">
    <property type="term" value="F:diguanylate cyclase activity"/>
    <property type="evidence" value="ECO:0007669"/>
    <property type="project" value="TreeGrafter"/>
</dbReference>
<dbReference type="NCBIfam" id="TIGR00254">
    <property type="entry name" value="GGDEF"/>
    <property type="match status" value="1"/>
</dbReference>
<dbReference type="InterPro" id="IPR029151">
    <property type="entry name" value="Sensor-like_sf"/>
</dbReference>
<dbReference type="InterPro" id="IPR050469">
    <property type="entry name" value="Diguanylate_Cyclase"/>
</dbReference>
<dbReference type="STRING" id="1123404.SAMN02745784_01463"/>
<dbReference type="SMART" id="SM00267">
    <property type="entry name" value="GGDEF"/>
    <property type="match status" value="1"/>
</dbReference>
<dbReference type="GO" id="GO:0005886">
    <property type="term" value="C:plasma membrane"/>
    <property type="evidence" value="ECO:0007669"/>
    <property type="project" value="TreeGrafter"/>
</dbReference>
<accession>A0A1M4VHI4</accession>
<dbReference type="GO" id="GO:1902201">
    <property type="term" value="P:negative regulation of bacterial-type flagellum-dependent cell motility"/>
    <property type="evidence" value="ECO:0007669"/>
    <property type="project" value="TreeGrafter"/>
</dbReference>
<dbReference type="InterPro" id="IPR029787">
    <property type="entry name" value="Nucleotide_cyclase"/>
</dbReference>
<feature type="domain" description="GGDEF" evidence="2">
    <location>
        <begin position="281"/>
        <end position="417"/>
    </location>
</feature>
<gene>
    <name evidence="3" type="ORF">SAMN02745784_01463</name>
</gene>
<protein>
    <submittedName>
        <fullName evidence="3">Diguanylate cyclase (GGDEF) domain-containing protein</fullName>
    </submittedName>
</protein>
<dbReference type="EMBL" id="FQTY01000005">
    <property type="protein sequence ID" value="SHE68481.1"/>
    <property type="molecule type" value="Genomic_DNA"/>
</dbReference>
<dbReference type="FunFam" id="3.30.70.270:FF:000001">
    <property type="entry name" value="Diguanylate cyclase domain protein"/>
    <property type="match status" value="1"/>
</dbReference>
<keyword evidence="4" id="KW-1185">Reference proteome</keyword>
<reference evidence="4" key="1">
    <citation type="submission" date="2016-11" db="EMBL/GenBank/DDBJ databases">
        <authorList>
            <person name="Varghese N."/>
            <person name="Submissions S."/>
        </authorList>
    </citation>
    <scope>NUCLEOTIDE SEQUENCE [LARGE SCALE GENOMIC DNA]</scope>
    <source>
        <strain evidence="4">DSM 18095</strain>
    </source>
</reference>
<name>A0A1M4VHI4_9FIRM</name>
<dbReference type="Proteomes" id="UP000184114">
    <property type="component" value="Unassembled WGS sequence"/>
</dbReference>
<evidence type="ECO:0000259" key="2">
    <source>
        <dbReference type="PROSITE" id="PS50887"/>
    </source>
</evidence>
<dbReference type="PANTHER" id="PTHR45138">
    <property type="entry name" value="REGULATORY COMPONENTS OF SENSORY TRANSDUCTION SYSTEM"/>
    <property type="match status" value="1"/>
</dbReference>
<dbReference type="AlphaFoldDB" id="A0A1M4VHI4"/>
<dbReference type="InterPro" id="IPR043128">
    <property type="entry name" value="Rev_trsase/Diguanyl_cyclase"/>
</dbReference>
<dbReference type="SUPFAM" id="SSF55073">
    <property type="entry name" value="Nucleotide cyclase"/>
    <property type="match status" value="1"/>
</dbReference>
<keyword evidence="1" id="KW-0812">Transmembrane</keyword>
<evidence type="ECO:0000256" key="1">
    <source>
        <dbReference type="SAM" id="Phobius"/>
    </source>
</evidence>
<dbReference type="InterPro" id="IPR000160">
    <property type="entry name" value="GGDEF_dom"/>
</dbReference>
<dbReference type="GO" id="GO:0043709">
    <property type="term" value="P:cell adhesion involved in single-species biofilm formation"/>
    <property type="evidence" value="ECO:0007669"/>
    <property type="project" value="TreeGrafter"/>
</dbReference>
<evidence type="ECO:0000313" key="3">
    <source>
        <dbReference type="EMBL" id="SHE68481.1"/>
    </source>
</evidence>
<dbReference type="SUPFAM" id="SSF103190">
    <property type="entry name" value="Sensory domain-like"/>
    <property type="match status" value="1"/>
</dbReference>
<dbReference type="CDD" id="cd01949">
    <property type="entry name" value="GGDEF"/>
    <property type="match status" value="1"/>
</dbReference>
<proteinExistence type="predicted"/>
<dbReference type="Gene3D" id="3.30.70.270">
    <property type="match status" value="1"/>
</dbReference>
<organism evidence="3 4">
    <name type="scientific">Tissierella praeacuta DSM 18095</name>
    <dbReference type="NCBI Taxonomy" id="1123404"/>
    <lineage>
        <taxon>Bacteria</taxon>
        <taxon>Bacillati</taxon>
        <taxon>Bacillota</taxon>
        <taxon>Tissierellia</taxon>
        <taxon>Tissierellales</taxon>
        <taxon>Tissierellaceae</taxon>
        <taxon>Tissierella</taxon>
    </lineage>
</organism>
<dbReference type="PANTHER" id="PTHR45138:SF9">
    <property type="entry name" value="DIGUANYLATE CYCLASE DGCM-RELATED"/>
    <property type="match status" value="1"/>
</dbReference>
<evidence type="ECO:0000313" key="4">
    <source>
        <dbReference type="Proteomes" id="UP000184114"/>
    </source>
</evidence>
<dbReference type="Pfam" id="PF00990">
    <property type="entry name" value="GGDEF"/>
    <property type="match status" value="1"/>
</dbReference>
<keyword evidence="1" id="KW-0472">Membrane</keyword>